<dbReference type="AlphaFoldDB" id="A0A016U2H1"/>
<keyword evidence="3" id="KW-1185">Reference proteome</keyword>
<sequence>MNRTPRIPLRDDNYVGSSHLCGFVSTASIKSTFFCASVSAMSTYLCNPYPTPPPSCNSLALSIAESSSTFNVCKVCPLYLCMYLYIFRYIYYFYHS</sequence>
<proteinExistence type="predicted"/>
<evidence type="ECO:0000313" key="3">
    <source>
        <dbReference type="Proteomes" id="UP000024635"/>
    </source>
</evidence>
<dbReference type="EMBL" id="JARK01001397">
    <property type="protein sequence ID" value="EYC09325.1"/>
    <property type="molecule type" value="Genomic_DNA"/>
</dbReference>
<accession>A0A016U2H1</accession>
<protein>
    <submittedName>
        <fullName evidence="2">Uncharacterized protein</fullName>
    </submittedName>
</protein>
<organism evidence="2 3">
    <name type="scientific">Ancylostoma ceylanicum</name>
    <dbReference type="NCBI Taxonomy" id="53326"/>
    <lineage>
        <taxon>Eukaryota</taxon>
        <taxon>Metazoa</taxon>
        <taxon>Ecdysozoa</taxon>
        <taxon>Nematoda</taxon>
        <taxon>Chromadorea</taxon>
        <taxon>Rhabditida</taxon>
        <taxon>Rhabditina</taxon>
        <taxon>Rhabditomorpha</taxon>
        <taxon>Strongyloidea</taxon>
        <taxon>Ancylostomatidae</taxon>
        <taxon>Ancylostomatinae</taxon>
        <taxon>Ancylostoma</taxon>
    </lineage>
</organism>
<keyword evidence="1" id="KW-0472">Membrane</keyword>
<keyword evidence="1" id="KW-1133">Transmembrane helix</keyword>
<comment type="caution">
    <text evidence="2">The sequence shown here is derived from an EMBL/GenBank/DDBJ whole genome shotgun (WGS) entry which is preliminary data.</text>
</comment>
<evidence type="ECO:0000313" key="2">
    <source>
        <dbReference type="EMBL" id="EYC09325.1"/>
    </source>
</evidence>
<gene>
    <name evidence="2" type="primary">Acey_s0061.g3280</name>
    <name evidence="2" type="ORF">Y032_0061g3280</name>
</gene>
<keyword evidence="1" id="KW-0812">Transmembrane</keyword>
<feature type="transmembrane region" description="Helical" evidence="1">
    <location>
        <begin position="76"/>
        <end position="94"/>
    </location>
</feature>
<name>A0A016U2H1_9BILA</name>
<evidence type="ECO:0000256" key="1">
    <source>
        <dbReference type="SAM" id="Phobius"/>
    </source>
</evidence>
<reference evidence="3" key="1">
    <citation type="journal article" date="2015" name="Nat. Genet.">
        <title>The genome and transcriptome of the zoonotic hookworm Ancylostoma ceylanicum identify infection-specific gene families.</title>
        <authorList>
            <person name="Schwarz E.M."/>
            <person name="Hu Y."/>
            <person name="Antoshechkin I."/>
            <person name="Miller M.M."/>
            <person name="Sternberg P.W."/>
            <person name="Aroian R.V."/>
        </authorList>
    </citation>
    <scope>NUCLEOTIDE SEQUENCE</scope>
    <source>
        <strain evidence="3">HY135</strain>
    </source>
</reference>
<dbReference type="Proteomes" id="UP000024635">
    <property type="component" value="Unassembled WGS sequence"/>
</dbReference>